<name>A0ABY5SET3_9BACL</name>
<organism evidence="1 2">
    <name type="scientific">Paenibacillus spongiae</name>
    <dbReference type="NCBI Taxonomy" id="2909671"/>
    <lineage>
        <taxon>Bacteria</taxon>
        <taxon>Bacillati</taxon>
        <taxon>Bacillota</taxon>
        <taxon>Bacilli</taxon>
        <taxon>Bacillales</taxon>
        <taxon>Paenibacillaceae</taxon>
        <taxon>Paenibacillus</taxon>
    </lineage>
</organism>
<keyword evidence="2" id="KW-1185">Reference proteome</keyword>
<protein>
    <submittedName>
        <fullName evidence="1">Uncharacterized protein</fullName>
    </submittedName>
</protein>
<accession>A0ABY5SET3</accession>
<dbReference type="RefSeq" id="WP_258387251.1">
    <property type="nucleotide sequence ID" value="NZ_CP091430.1"/>
</dbReference>
<gene>
    <name evidence="1" type="ORF">L1F29_04920</name>
</gene>
<evidence type="ECO:0000313" key="2">
    <source>
        <dbReference type="Proteomes" id="UP001057877"/>
    </source>
</evidence>
<evidence type="ECO:0000313" key="1">
    <source>
        <dbReference type="EMBL" id="UVI31188.1"/>
    </source>
</evidence>
<dbReference type="Proteomes" id="UP001057877">
    <property type="component" value="Chromosome"/>
</dbReference>
<sequence>MGFLQPFSKTDGRTVGFGITADKMKRVCLSASLMRELGVQDKTDLYLYWDSEYRRIGISKTCTDKNVVPFSFDNRGYTPAKDFIKYCEIDTSEKAVNFYYEGMEGDIYIFGQTGRRIQSFKQQRNGDLERLG</sequence>
<dbReference type="EMBL" id="CP091430">
    <property type="protein sequence ID" value="UVI31188.1"/>
    <property type="molecule type" value="Genomic_DNA"/>
</dbReference>
<proteinExistence type="predicted"/>
<reference evidence="1" key="1">
    <citation type="submission" date="2022-01" db="EMBL/GenBank/DDBJ databases">
        <title>Paenibacillus spongiae sp. nov., isolated from marine sponge.</title>
        <authorList>
            <person name="Li Z."/>
            <person name="Zhang M."/>
        </authorList>
    </citation>
    <scope>NUCLEOTIDE SEQUENCE</scope>
    <source>
        <strain evidence="1">PHS-Z3</strain>
    </source>
</reference>